<dbReference type="EMBL" id="BMLW01000001">
    <property type="protein sequence ID" value="GGP07820.1"/>
    <property type="molecule type" value="Genomic_DNA"/>
</dbReference>
<organism evidence="3 4">
    <name type="scientific">Oceanobacillus neutriphilus</name>
    <dbReference type="NCBI Taxonomy" id="531815"/>
    <lineage>
        <taxon>Bacteria</taxon>
        <taxon>Bacillati</taxon>
        <taxon>Bacillota</taxon>
        <taxon>Bacilli</taxon>
        <taxon>Bacillales</taxon>
        <taxon>Bacillaceae</taxon>
        <taxon>Oceanobacillus</taxon>
    </lineage>
</organism>
<dbReference type="Proteomes" id="UP000641206">
    <property type="component" value="Unassembled WGS sequence"/>
</dbReference>
<dbReference type="CDD" id="cd07010">
    <property type="entry name" value="cupin_PMI_type_I_N_bac"/>
    <property type="match status" value="1"/>
</dbReference>
<reference evidence="4" key="1">
    <citation type="journal article" date="2019" name="Int. J. Syst. Evol. Microbiol.">
        <title>The Global Catalogue of Microorganisms (GCM) 10K type strain sequencing project: providing services to taxonomists for standard genome sequencing and annotation.</title>
        <authorList>
            <consortium name="The Broad Institute Genomics Platform"/>
            <consortium name="The Broad Institute Genome Sequencing Center for Infectious Disease"/>
            <person name="Wu L."/>
            <person name="Ma J."/>
        </authorList>
    </citation>
    <scope>NUCLEOTIDE SEQUENCE [LARGE SCALE GENOMIC DNA]</scope>
    <source>
        <strain evidence="4">CGMCC 1.7693</strain>
    </source>
</reference>
<accession>A0ABQ2NPR4</accession>
<dbReference type="RefSeq" id="WP_188732932.1">
    <property type="nucleotide sequence ID" value="NZ_BMLW01000001.1"/>
</dbReference>
<dbReference type="PANTHER" id="PTHR42742:SF3">
    <property type="entry name" value="FRUCTOKINASE"/>
    <property type="match status" value="1"/>
</dbReference>
<evidence type="ECO:0000256" key="1">
    <source>
        <dbReference type="ARBA" id="ARBA00022723"/>
    </source>
</evidence>
<protein>
    <submittedName>
        <fullName evidence="3">Mannose-6-phosphate isomerase</fullName>
    </submittedName>
</protein>
<proteinExistence type="predicted"/>
<dbReference type="GO" id="GO:0016853">
    <property type="term" value="F:isomerase activity"/>
    <property type="evidence" value="ECO:0007669"/>
    <property type="project" value="UniProtKB-KW"/>
</dbReference>
<dbReference type="InterPro" id="IPR011051">
    <property type="entry name" value="RmlC_Cupin_sf"/>
</dbReference>
<keyword evidence="4" id="KW-1185">Reference proteome</keyword>
<evidence type="ECO:0000313" key="3">
    <source>
        <dbReference type="EMBL" id="GGP07820.1"/>
    </source>
</evidence>
<keyword evidence="3" id="KW-0413">Isomerase</keyword>
<sequence>MYRLRPALNVKEKIKIYSGFEEVIKELSYYHSNNHNRSVAIEVHPSLPIHVFAEQVKKAFPQSLITMTDSLYQSPEFIHSKLYPFLTDDEVFGRFSPYNFVDFLCLEKITSYYKKLAKHDNLHFLIGVGASKIIDYDSLIYVDTTRWEIQNIYKSGLSNWQGFKDSHFNEKLKRAYYFEWPASTDLKNDILFGLDFYIDLSDRDDPSMVSGNDFKYVMKQFTIQPFRLVPFFEQGVWGGKWLQEKFKVEKDKINLAWCFDGVPEENSVLITCNEKEIEIPAQNLVLLYPKEILGEKVFGRYGKDFPIRFNFLDTIEGQNLSLQVHPTLDYAYRRFGAKYTQDESYYVMEAKDDAKVYLGLKDGVKVSEFVTACEEAQQTGEFNDKKFVHSLAVKKHDHLLIPGGTIHSSGEGNVVLEISSTPNRFTFKLWDWGRVDLDGEPRPISIHHGKHVINDTFKESYVNKEFYNNIVVLKEKVGHKEEITGLHELESIGTKRLTFTKAIKQSTENSVNMLNLVEGKQIKVKIDHSEVETFDVYYGETFIIPEKVKDYTLIPVANEQEVKVMKAYIR</sequence>
<dbReference type="SUPFAM" id="SSF51182">
    <property type="entry name" value="RmlC-like cupins"/>
    <property type="match status" value="1"/>
</dbReference>
<comment type="caution">
    <text evidence="3">The sequence shown here is derived from an EMBL/GenBank/DDBJ whole genome shotgun (WGS) entry which is preliminary data.</text>
</comment>
<dbReference type="PANTHER" id="PTHR42742">
    <property type="entry name" value="TRANSCRIPTIONAL REPRESSOR MPRA"/>
    <property type="match status" value="1"/>
</dbReference>
<dbReference type="InterPro" id="IPR051804">
    <property type="entry name" value="Carb_Metab_Reg_Kinase/Isom"/>
</dbReference>
<gene>
    <name evidence="3" type="ORF">GCM10011346_05360</name>
</gene>
<name>A0ABQ2NPR4_9BACI</name>
<evidence type="ECO:0000313" key="4">
    <source>
        <dbReference type="Proteomes" id="UP000641206"/>
    </source>
</evidence>
<dbReference type="InterPro" id="IPR014710">
    <property type="entry name" value="RmlC-like_jellyroll"/>
</dbReference>
<dbReference type="Gene3D" id="2.60.120.10">
    <property type="entry name" value="Jelly Rolls"/>
    <property type="match status" value="1"/>
</dbReference>
<evidence type="ECO:0000256" key="2">
    <source>
        <dbReference type="ARBA" id="ARBA00022833"/>
    </source>
</evidence>
<keyword evidence="2" id="KW-0862">Zinc</keyword>
<keyword evidence="1" id="KW-0479">Metal-binding</keyword>